<reference evidence="2 3" key="1">
    <citation type="journal article" date="2019" name="Int. J. Syst. Evol. Microbiol.">
        <title>The Global Catalogue of Microorganisms (GCM) 10K type strain sequencing project: providing services to taxonomists for standard genome sequencing and annotation.</title>
        <authorList>
            <consortium name="The Broad Institute Genomics Platform"/>
            <consortium name="The Broad Institute Genome Sequencing Center for Infectious Disease"/>
            <person name="Wu L."/>
            <person name="Ma J."/>
        </authorList>
    </citation>
    <scope>NUCLEOTIDE SEQUENCE [LARGE SCALE GENOMIC DNA]</scope>
    <source>
        <strain evidence="2 3">JCM 15608</strain>
    </source>
</reference>
<evidence type="ECO:0000313" key="3">
    <source>
        <dbReference type="Proteomes" id="UP001500021"/>
    </source>
</evidence>
<dbReference type="Proteomes" id="UP001500021">
    <property type="component" value="Unassembled WGS sequence"/>
</dbReference>
<sequence length="83" mass="9559">MTSYIINPRTANKLGLQRQKTDFIQLFILYFNFVNLTCAMSLLKGKFTLPNLKQVYTFEGELDALIANKAYLQGLQKRLLKIA</sequence>
<proteinExistence type="predicted"/>
<gene>
    <name evidence="2" type="ORF">GCM10009111_02630</name>
</gene>
<protein>
    <submittedName>
        <fullName evidence="2">Uncharacterized protein</fullName>
    </submittedName>
</protein>
<keyword evidence="1" id="KW-1133">Transmembrane helix</keyword>
<organism evidence="2 3">
    <name type="scientific">Colwellia asteriadis</name>
    <dbReference type="NCBI Taxonomy" id="517723"/>
    <lineage>
        <taxon>Bacteria</taxon>
        <taxon>Pseudomonadati</taxon>
        <taxon>Pseudomonadota</taxon>
        <taxon>Gammaproteobacteria</taxon>
        <taxon>Alteromonadales</taxon>
        <taxon>Colwelliaceae</taxon>
        <taxon>Colwellia</taxon>
    </lineage>
</organism>
<keyword evidence="3" id="KW-1185">Reference proteome</keyword>
<dbReference type="EMBL" id="BAAAFA010000001">
    <property type="protein sequence ID" value="GAA0810918.1"/>
    <property type="molecule type" value="Genomic_DNA"/>
</dbReference>
<accession>A0ABN1L324</accession>
<evidence type="ECO:0000313" key="2">
    <source>
        <dbReference type="EMBL" id="GAA0810918.1"/>
    </source>
</evidence>
<comment type="caution">
    <text evidence="2">The sequence shown here is derived from an EMBL/GenBank/DDBJ whole genome shotgun (WGS) entry which is preliminary data.</text>
</comment>
<keyword evidence="1" id="KW-0472">Membrane</keyword>
<name>A0ABN1L324_9GAMM</name>
<evidence type="ECO:0000256" key="1">
    <source>
        <dbReference type="SAM" id="Phobius"/>
    </source>
</evidence>
<feature type="transmembrane region" description="Helical" evidence="1">
    <location>
        <begin position="23"/>
        <end position="43"/>
    </location>
</feature>
<keyword evidence="1" id="KW-0812">Transmembrane</keyword>